<dbReference type="InterPro" id="IPR051016">
    <property type="entry name" value="Diverse_Substrate_AcTransf"/>
</dbReference>
<dbReference type="AlphaFoldDB" id="A0A8D0HS46"/>
<keyword evidence="7" id="KW-1185">Reference proteome</keyword>
<dbReference type="GO" id="GO:0032920">
    <property type="term" value="P:putrescine acetylation"/>
    <property type="evidence" value="ECO:0007669"/>
    <property type="project" value="Ensembl"/>
</dbReference>
<dbReference type="SUPFAM" id="SSF55729">
    <property type="entry name" value="Acyl-CoA N-acyltransferases (Nat)"/>
    <property type="match status" value="1"/>
</dbReference>
<dbReference type="Proteomes" id="UP000694392">
    <property type="component" value="Unplaced"/>
</dbReference>
<evidence type="ECO:0000259" key="5">
    <source>
        <dbReference type="PROSITE" id="PS51186"/>
    </source>
</evidence>
<dbReference type="PANTHER" id="PTHR10545">
    <property type="entry name" value="DIAMINE N-ACETYLTRANSFERASE"/>
    <property type="match status" value="1"/>
</dbReference>
<dbReference type="Gene3D" id="3.40.630.30">
    <property type="match status" value="1"/>
</dbReference>
<dbReference type="CDD" id="cd04301">
    <property type="entry name" value="NAT_SF"/>
    <property type="match status" value="1"/>
</dbReference>
<dbReference type="PROSITE" id="PS51186">
    <property type="entry name" value="GNAT"/>
    <property type="match status" value="1"/>
</dbReference>
<reference evidence="6" key="2">
    <citation type="submission" date="2025-09" db="UniProtKB">
        <authorList>
            <consortium name="Ensembl"/>
        </authorList>
    </citation>
    <scope>IDENTIFICATION</scope>
</reference>
<evidence type="ECO:0000256" key="2">
    <source>
        <dbReference type="ARBA" id="ARBA00022679"/>
    </source>
</evidence>
<feature type="compositionally biased region" description="Polar residues" evidence="4">
    <location>
        <begin position="62"/>
        <end position="78"/>
    </location>
</feature>
<evidence type="ECO:0000313" key="6">
    <source>
        <dbReference type="Ensembl" id="ENSSPUP00000023836.1"/>
    </source>
</evidence>
<comment type="similarity">
    <text evidence="1">Belongs to the acetyltransferase family.</text>
</comment>
<dbReference type="OMA" id="PCTEQLE"/>
<dbReference type="GO" id="GO:0042802">
    <property type="term" value="F:identical protein binding"/>
    <property type="evidence" value="ECO:0007669"/>
    <property type="project" value="Ensembl"/>
</dbReference>
<reference evidence="6" key="1">
    <citation type="submission" date="2025-08" db="UniProtKB">
        <authorList>
            <consortium name="Ensembl"/>
        </authorList>
    </citation>
    <scope>IDENTIFICATION</scope>
</reference>
<dbReference type="Pfam" id="PF00583">
    <property type="entry name" value="Acetyltransf_1"/>
    <property type="match status" value="1"/>
</dbReference>
<dbReference type="InterPro" id="IPR000182">
    <property type="entry name" value="GNAT_dom"/>
</dbReference>
<dbReference type="GO" id="GO:0032919">
    <property type="term" value="P:spermine acetylation"/>
    <property type="evidence" value="ECO:0007669"/>
    <property type="project" value="Ensembl"/>
</dbReference>
<feature type="region of interest" description="Disordered" evidence="4">
    <location>
        <begin position="1"/>
        <end position="86"/>
    </location>
</feature>
<dbReference type="GO" id="GO:0046204">
    <property type="term" value="P:nor-spermidine metabolic process"/>
    <property type="evidence" value="ECO:0007669"/>
    <property type="project" value="Ensembl"/>
</dbReference>
<gene>
    <name evidence="6" type="primary">SAT2</name>
</gene>
<protein>
    <submittedName>
        <fullName evidence="6">Spermidine/spermine N1-acetyltransferase family member 2</fullName>
    </submittedName>
</protein>
<evidence type="ECO:0000256" key="3">
    <source>
        <dbReference type="ARBA" id="ARBA00023315"/>
    </source>
</evidence>
<organism evidence="6 7">
    <name type="scientific">Sphenodon punctatus</name>
    <name type="common">Tuatara</name>
    <name type="synonym">Hatteria punctata</name>
    <dbReference type="NCBI Taxonomy" id="8508"/>
    <lineage>
        <taxon>Eukaryota</taxon>
        <taxon>Metazoa</taxon>
        <taxon>Chordata</taxon>
        <taxon>Craniata</taxon>
        <taxon>Vertebrata</taxon>
        <taxon>Euteleostomi</taxon>
        <taxon>Lepidosauria</taxon>
        <taxon>Sphenodontia</taxon>
        <taxon>Sphenodontidae</taxon>
        <taxon>Sphenodon</taxon>
    </lineage>
</organism>
<evidence type="ECO:0000313" key="7">
    <source>
        <dbReference type="Proteomes" id="UP000694392"/>
    </source>
</evidence>
<sequence>QGPRAGRSRGKVPLWGRPVQAASLETHPDPCTEQLERSAGWGAPEQSRGLSRTLELGIDPQENGSCNPAQPARGQQGNPADDPVLSEDGFGEHHFYKCLVAEVPSEHRSRDGHTVVGYGLYFFTYSTWKGRNIYMEDLYVMPEFRGKGIGKKLMSKIAEVGLENHCTQMKFAVLDWNRPAIDFYQSQGALDLTATEGWHVFRFESDGMRRLAQGPPGE</sequence>
<dbReference type="Ensembl" id="ENSSPUT00000025431.1">
    <property type="protein sequence ID" value="ENSSPUP00000023836.1"/>
    <property type="gene ID" value="ENSSPUG00000018288.1"/>
</dbReference>
<dbReference type="PANTHER" id="PTHR10545:SF51">
    <property type="entry name" value="THIALYSINE N-EPSILON-ACETYLTRANSFERASE"/>
    <property type="match status" value="1"/>
</dbReference>
<evidence type="ECO:0000256" key="1">
    <source>
        <dbReference type="ARBA" id="ARBA00008694"/>
    </source>
</evidence>
<feature type="compositionally biased region" description="Basic and acidic residues" evidence="4">
    <location>
        <begin position="26"/>
        <end position="36"/>
    </location>
</feature>
<dbReference type="FunFam" id="3.40.630.30:FF:000064">
    <property type="entry name" value="GNAT family acetyltransferase"/>
    <property type="match status" value="1"/>
</dbReference>
<keyword evidence="2" id="KW-0808">Transferase</keyword>
<feature type="domain" description="N-acetyltransferase" evidence="5">
    <location>
        <begin position="110"/>
        <end position="213"/>
    </location>
</feature>
<accession>A0A8D0HS46</accession>
<name>A0A8D0HS46_SPHPU</name>
<dbReference type="GO" id="GO:0032918">
    <property type="term" value="P:spermidine acetylation"/>
    <property type="evidence" value="ECO:0007669"/>
    <property type="project" value="Ensembl"/>
</dbReference>
<evidence type="ECO:0000256" key="4">
    <source>
        <dbReference type="SAM" id="MobiDB-lite"/>
    </source>
</evidence>
<keyword evidence="3" id="KW-0012">Acyltransferase</keyword>
<dbReference type="GeneTree" id="ENSGT00950000183121"/>
<feature type="compositionally biased region" description="Basic residues" evidence="4">
    <location>
        <begin position="1"/>
        <end position="10"/>
    </location>
</feature>
<dbReference type="GO" id="GO:0004145">
    <property type="term" value="F:diamine N-acetyltransferase activity"/>
    <property type="evidence" value="ECO:0007669"/>
    <property type="project" value="Ensembl"/>
</dbReference>
<dbReference type="InterPro" id="IPR016181">
    <property type="entry name" value="Acyl_CoA_acyltransferase"/>
</dbReference>
<proteinExistence type="inferred from homology"/>